<accession>A0ABT1H771</accession>
<organism evidence="2 3">
    <name type="scientific">Williamsia serinedens</name>
    <dbReference type="NCBI Taxonomy" id="391736"/>
    <lineage>
        <taxon>Bacteria</taxon>
        <taxon>Bacillati</taxon>
        <taxon>Actinomycetota</taxon>
        <taxon>Actinomycetes</taxon>
        <taxon>Mycobacteriales</taxon>
        <taxon>Nocardiaceae</taxon>
        <taxon>Williamsia</taxon>
    </lineage>
</organism>
<dbReference type="EMBL" id="JAMTCG010000011">
    <property type="protein sequence ID" value="MCP2163065.1"/>
    <property type="molecule type" value="Genomic_DNA"/>
</dbReference>
<keyword evidence="3" id="KW-1185">Reference proteome</keyword>
<gene>
    <name evidence="2" type="ORF">LX12_004278</name>
</gene>
<comment type="caution">
    <text evidence="2">The sequence shown here is derived from an EMBL/GenBank/DDBJ whole genome shotgun (WGS) entry which is preliminary data.</text>
</comment>
<proteinExistence type="predicted"/>
<evidence type="ECO:0000313" key="2">
    <source>
        <dbReference type="EMBL" id="MCP2163065.1"/>
    </source>
</evidence>
<keyword evidence="1" id="KW-0472">Membrane</keyword>
<evidence type="ECO:0000256" key="1">
    <source>
        <dbReference type="SAM" id="Phobius"/>
    </source>
</evidence>
<evidence type="ECO:0000313" key="3">
    <source>
        <dbReference type="Proteomes" id="UP001205740"/>
    </source>
</evidence>
<protein>
    <submittedName>
        <fullName evidence="2">Uncharacterized protein</fullName>
    </submittedName>
</protein>
<feature type="transmembrane region" description="Helical" evidence="1">
    <location>
        <begin position="63"/>
        <end position="81"/>
    </location>
</feature>
<dbReference type="Proteomes" id="UP001205740">
    <property type="component" value="Unassembled WGS sequence"/>
</dbReference>
<sequence length="100" mass="10487">MSRRRTREQRGLVATWLPLAVAAALFVAGGVAFVLSEFMVPTPPLRCSATGECSVLVTELPPAWWIAPGLFAAAALVAVVATTTGHRPITSDSESDHADA</sequence>
<reference evidence="2 3" key="1">
    <citation type="submission" date="2022-06" db="EMBL/GenBank/DDBJ databases">
        <title>Genomic Encyclopedia of Archaeal and Bacterial Type Strains, Phase II (KMG-II): from individual species to whole genera.</title>
        <authorList>
            <person name="Goeker M."/>
        </authorList>
    </citation>
    <scope>NUCLEOTIDE SEQUENCE [LARGE SCALE GENOMIC DNA]</scope>
    <source>
        <strain evidence="2 3">DSM 45037</strain>
    </source>
</reference>
<keyword evidence="1" id="KW-0812">Transmembrane</keyword>
<feature type="transmembrane region" description="Helical" evidence="1">
    <location>
        <begin position="12"/>
        <end position="35"/>
    </location>
</feature>
<keyword evidence="1" id="KW-1133">Transmembrane helix</keyword>
<name>A0ABT1H771_9NOCA</name>